<dbReference type="PANTHER" id="PTHR12131:SF1">
    <property type="entry name" value="ATP-DEPENDENT RNA HELICASE SUPV3L1, MITOCHONDRIAL-RELATED"/>
    <property type="match status" value="1"/>
</dbReference>
<dbReference type="SUPFAM" id="SSF52540">
    <property type="entry name" value="P-loop containing nucleoside triphosphate hydrolases"/>
    <property type="match status" value="1"/>
</dbReference>
<evidence type="ECO:0000259" key="5">
    <source>
        <dbReference type="PROSITE" id="PS51192"/>
    </source>
</evidence>
<dbReference type="RefSeq" id="WP_425570987.1">
    <property type="nucleotide sequence ID" value="NZ_BAABJQ010000024.1"/>
</dbReference>
<keyword evidence="2" id="KW-0378">Hydrolase</keyword>
<keyword evidence="3 7" id="KW-0347">Helicase</keyword>
<dbReference type="InterPro" id="IPR014001">
    <property type="entry name" value="Helicase_ATP-bd"/>
</dbReference>
<accession>A0ABP9SFG8</accession>
<feature type="domain" description="Helicase C-terminal" evidence="6">
    <location>
        <begin position="219"/>
        <end position="419"/>
    </location>
</feature>
<dbReference type="PROSITE" id="PS51192">
    <property type="entry name" value="HELICASE_ATP_BIND_1"/>
    <property type="match status" value="1"/>
</dbReference>
<organism evidence="7 8">
    <name type="scientific">Rugosimonospora acidiphila</name>
    <dbReference type="NCBI Taxonomy" id="556531"/>
    <lineage>
        <taxon>Bacteria</taxon>
        <taxon>Bacillati</taxon>
        <taxon>Actinomycetota</taxon>
        <taxon>Actinomycetes</taxon>
        <taxon>Micromonosporales</taxon>
        <taxon>Micromonosporaceae</taxon>
        <taxon>Rugosimonospora</taxon>
    </lineage>
</organism>
<dbReference type="InterPro" id="IPR001650">
    <property type="entry name" value="Helicase_C-like"/>
</dbReference>
<dbReference type="InterPro" id="IPR011545">
    <property type="entry name" value="DEAD/DEAH_box_helicase_dom"/>
</dbReference>
<comment type="caution">
    <text evidence="7">The sequence shown here is derived from an EMBL/GenBank/DDBJ whole genome shotgun (WGS) entry which is preliminary data.</text>
</comment>
<reference evidence="8" key="1">
    <citation type="journal article" date="2019" name="Int. J. Syst. Evol. Microbiol.">
        <title>The Global Catalogue of Microorganisms (GCM) 10K type strain sequencing project: providing services to taxonomists for standard genome sequencing and annotation.</title>
        <authorList>
            <consortium name="The Broad Institute Genomics Platform"/>
            <consortium name="The Broad Institute Genome Sequencing Center for Infectious Disease"/>
            <person name="Wu L."/>
            <person name="Ma J."/>
        </authorList>
    </citation>
    <scope>NUCLEOTIDE SEQUENCE [LARGE SCALE GENOMIC DNA]</scope>
    <source>
        <strain evidence="8">JCM 18304</strain>
    </source>
</reference>
<dbReference type="Proteomes" id="UP001501570">
    <property type="component" value="Unassembled WGS sequence"/>
</dbReference>
<keyword evidence="8" id="KW-1185">Reference proteome</keyword>
<dbReference type="PANTHER" id="PTHR12131">
    <property type="entry name" value="ATP-DEPENDENT RNA AND DNA HELICASE"/>
    <property type="match status" value="1"/>
</dbReference>
<feature type="domain" description="Helicase ATP-binding" evidence="5">
    <location>
        <begin position="39"/>
        <end position="195"/>
    </location>
</feature>
<keyword evidence="1" id="KW-0547">Nucleotide-binding</keyword>
<dbReference type="PROSITE" id="PS51194">
    <property type="entry name" value="HELICASE_CTER"/>
    <property type="match status" value="1"/>
</dbReference>
<evidence type="ECO:0000256" key="1">
    <source>
        <dbReference type="ARBA" id="ARBA00022741"/>
    </source>
</evidence>
<dbReference type="Pfam" id="PF12029">
    <property type="entry name" value="DUF3516"/>
    <property type="match status" value="1"/>
</dbReference>
<dbReference type="InterPro" id="IPR027417">
    <property type="entry name" value="P-loop_NTPase"/>
</dbReference>
<dbReference type="SMART" id="SM00487">
    <property type="entry name" value="DEXDc"/>
    <property type="match status" value="1"/>
</dbReference>
<evidence type="ECO:0000313" key="8">
    <source>
        <dbReference type="Proteomes" id="UP001501570"/>
    </source>
</evidence>
<sequence length="832" mass="91674">MTLVDEVCRDPSPDAVFDAFSRWATGRGLTLYPHQEEALLEVVSGSNVILSTPTGSGKSLVATGAHAAALADGRRTFYTAPIKALVSEKFFALCDVFGAAEVGMLTGDASVNAQAPIICCTAEILANIALRDGARADVGQVVMDEFHFYAEPERGWAWQVPLIELPQAQFLLMSATLGDVSKLAEDLTRRTGRETAVVRSAQRPVPLHHTFAMTPLHETLEELLSTHQAPVYVVHFTQAAALERAQALMSTNLATRAEKDLIAEAIGNFRFTAGFGKTLSRLVRHGIGVHHAGMLPKYRRLVETLAQAGLLKVICGTDTLGVGINVPIRTVLFTALSKYDGTRTRLLQAREFHQIAGRAGRAGYDTVGTVVVQAPEHVIENERAVAKAAGDAKKLRKLVRKKPPEGMVAWARPTFERLVAAEPEPLKSQFSVSHAMLLNVIGRPGDPFTAMRHLLTDNHEDRAAQRRHIRRAIAIYRALLAGGVVERLPEPDAEGRLVRLTVDLQFDFALNQPLSPFALAAIELLDPDSPGYPLDVLSVIESTLDDPRQVLSAQQYKARGEAVAQMKADGIEYEARMDLLENVTHPRPLADLLEDAYAMYRRGHPWVADHELAPKSVVRDMYERAMTFVEYVNFYGLSRSEGLVLRYLADAYKALRQTVPEEAKTEELVDLIEWLGELVRQVDSSLIDEWERLRNPTDDPAAVVSARPTALTSNVRAFRVLVRNALFRRVELAALRRYEELGELDAEAGWDADAWADAIDGYFAEYDEIGTGPDARGPKMLMIDAGPDRWSLRQIFDDPAGDHDWGISAEVDLARSDEEGVAVIQVTQVGQL</sequence>
<dbReference type="Pfam" id="PF00270">
    <property type="entry name" value="DEAD"/>
    <property type="match status" value="1"/>
</dbReference>
<evidence type="ECO:0000256" key="4">
    <source>
        <dbReference type="ARBA" id="ARBA00022840"/>
    </source>
</evidence>
<dbReference type="GO" id="GO:0004386">
    <property type="term" value="F:helicase activity"/>
    <property type="evidence" value="ECO:0007669"/>
    <property type="project" value="UniProtKB-KW"/>
</dbReference>
<evidence type="ECO:0000256" key="2">
    <source>
        <dbReference type="ARBA" id="ARBA00022801"/>
    </source>
</evidence>
<protein>
    <submittedName>
        <fullName evidence="7">DEAD/DEAH box helicase</fullName>
    </submittedName>
</protein>
<dbReference type="Gene3D" id="3.40.50.300">
    <property type="entry name" value="P-loop containing nucleotide triphosphate hydrolases"/>
    <property type="match status" value="2"/>
</dbReference>
<gene>
    <name evidence="7" type="ORF">GCM10023322_61960</name>
</gene>
<name>A0ABP9SFG8_9ACTN</name>
<evidence type="ECO:0000256" key="3">
    <source>
        <dbReference type="ARBA" id="ARBA00022806"/>
    </source>
</evidence>
<evidence type="ECO:0000313" key="7">
    <source>
        <dbReference type="EMBL" id="GAA5195387.1"/>
    </source>
</evidence>
<dbReference type="InterPro" id="IPR021904">
    <property type="entry name" value="DUF3516"/>
</dbReference>
<evidence type="ECO:0000259" key="6">
    <source>
        <dbReference type="PROSITE" id="PS51194"/>
    </source>
</evidence>
<proteinExistence type="predicted"/>
<dbReference type="InterPro" id="IPR050699">
    <property type="entry name" value="RNA-DNA_Helicase"/>
</dbReference>
<dbReference type="EMBL" id="BAABJQ010000024">
    <property type="protein sequence ID" value="GAA5195387.1"/>
    <property type="molecule type" value="Genomic_DNA"/>
</dbReference>
<keyword evidence="4" id="KW-0067">ATP-binding</keyword>
<dbReference type="Pfam" id="PF00271">
    <property type="entry name" value="Helicase_C"/>
    <property type="match status" value="1"/>
</dbReference>
<dbReference type="SMART" id="SM00490">
    <property type="entry name" value="HELICc"/>
    <property type="match status" value="1"/>
</dbReference>